<reference evidence="2" key="1">
    <citation type="journal article" date="2021" name="Genome Biol. Evol.">
        <title>A High-Quality Reference Genome for a Parasitic Bivalve with Doubly Uniparental Inheritance (Bivalvia: Unionida).</title>
        <authorList>
            <person name="Smith C.H."/>
        </authorList>
    </citation>
    <scope>NUCLEOTIDE SEQUENCE</scope>
    <source>
        <strain evidence="2">CHS0354</strain>
    </source>
</reference>
<accession>A0AAE0SQB2</accession>
<dbReference type="InterPro" id="IPR016186">
    <property type="entry name" value="C-type_lectin-like/link_sf"/>
</dbReference>
<reference evidence="2" key="3">
    <citation type="submission" date="2023-05" db="EMBL/GenBank/DDBJ databases">
        <authorList>
            <person name="Smith C.H."/>
        </authorList>
    </citation>
    <scope>NUCLEOTIDE SEQUENCE</scope>
    <source>
        <strain evidence="2">CHS0354</strain>
        <tissue evidence="2">Mantle</tissue>
    </source>
</reference>
<keyword evidence="1" id="KW-1133">Transmembrane helix</keyword>
<dbReference type="InterPro" id="IPR016187">
    <property type="entry name" value="CTDL_fold"/>
</dbReference>
<evidence type="ECO:0000256" key="1">
    <source>
        <dbReference type="SAM" id="Phobius"/>
    </source>
</evidence>
<organism evidence="2 3">
    <name type="scientific">Potamilus streckersoni</name>
    <dbReference type="NCBI Taxonomy" id="2493646"/>
    <lineage>
        <taxon>Eukaryota</taxon>
        <taxon>Metazoa</taxon>
        <taxon>Spiralia</taxon>
        <taxon>Lophotrochozoa</taxon>
        <taxon>Mollusca</taxon>
        <taxon>Bivalvia</taxon>
        <taxon>Autobranchia</taxon>
        <taxon>Heteroconchia</taxon>
        <taxon>Palaeoheterodonta</taxon>
        <taxon>Unionida</taxon>
        <taxon>Unionoidea</taxon>
        <taxon>Unionidae</taxon>
        <taxon>Ambleminae</taxon>
        <taxon>Lampsilini</taxon>
        <taxon>Potamilus</taxon>
    </lineage>
</organism>
<evidence type="ECO:0000313" key="3">
    <source>
        <dbReference type="Proteomes" id="UP001195483"/>
    </source>
</evidence>
<keyword evidence="1" id="KW-0812">Transmembrane</keyword>
<keyword evidence="3" id="KW-1185">Reference proteome</keyword>
<dbReference type="AlphaFoldDB" id="A0AAE0SQB2"/>
<dbReference type="EMBL" id="JAEAOA010000900">
    <property type="protein sequence ID" value="KAK3595856.1"/>
    <property type="molecule type" value="Genomic_DNA"/>
</dbReference>
<feature type="transmembrane region" description="Helical" evidence="1">
    <location>
        <begin position="54"/>
        <end position="72"/>
    </location>
</feature>
<keyword evidence="1" id="KW-0472">Membrane</keyword>
<comment type="caution">
    <text evidence="2">The sequence shown here is derived from an EMBL/GenBank/DDBJ whole genome shotgun (WGS) entry which is preliminary data.</text>
</comment>
<name>A0AAE0SQB2_9BIVA</name>
<proteinExistence type="predicted"/>
<gene>
    <name evidence="2" type="ORF">CHS0354_014679</name>
</gene>
<reference evidence="2" key="2">
    <citation type="journal article" date="2021" name="Genome Biol. Evol.">
        <title>Developing a high-quality reference genome for a parasitic bivalve with doubly uniparental inheritance (Bivalvia: Unionida).</title>
        <authorList>
            <person name="Smith C.H."/>
        </authorList>
    </citation>
    <scope>NUCLEOTIDE SEQUENCE</scope>
    <source>
        <strain evidence="2">CHS0354</strain>
        <tissue evidence="2">Mantle</tissue>
    </source>
</reference>
<sequence>MLPWTTEPDNRFKDEDCTIINWSGHYLTLPCDDQNGYVCERHVPGYKGAADRRSYTWTNVLICTIIIVINGLF</sequence>
<dbReference type="Proteomes" id="UP001195483">
    <property type="component" value="Unassembled WGS sequence"/>
</dbReference>
<dbReference type="SUPFAM" id="SSF56436">
    <property type="entry name" value="C-type lectin-like"/>
    <property type="match status" value="1"/>
</dbReference>
<evidence type="ECO:0000313" key="2">
    <source>
        <dbReference type="EMBL" id="KAK3595856.1"/>
    </source>
</evidence>
<dbReference type="Gene3D" id="3.10.100.10">
    <property type="entry name" value="Mannose-Binding Protein A, subunit A"/>
    <property type="match status" value="1"/>
</dbReference>
<protein>
    <submittedName>
        <fullName evidence="2">Uncharacterized protein</fullName>
    </submittedName>
</protein>